<keyword evidence="5" id="KW-0436">Ligase</keyword>
<evidence type="ECO:0000256" key="9">
    <source>
        <dbReference type="ARBA" id="ARBA00022842"/>
    </source>
</evidence>
<evidence type="ECO:0000256" key="11">
    <source>
        <dbReference type="ARBA" id="ARBA00030876"/>
    </source>
</evidence>
<dbReference type="InterPro" id="IPR001645">
    <property type="entry name" value="Folylpolyglutamate_synth"/>
</dbReference>
<accession>A0A0V0J504</accession>
<evidence type="ECO:0000313" key="13">
    <source>
        <dbReference type="EMBL" id="JAP60761.1"/>
    </source>
</evidence>
<dbReference type="InterPro" id="IPR018109">
    <property type="entry name" value="Folylpolyglutamate_synth_CS"/>
</dbReference>
<evidence type="ECO:0000256" key="10">
    <source>
        <dbReference type="ARBA" id="ARBA00030592"/>
    </source>
</evidence>
<proteinExistence type="inferred from homology"/>
<evidence type="ECO:0000256" key="3">
    <source>
        <dbReference type="ARBA" id="ARBA00013025"/>
    </source>
</evidence>
<dbReference type="AlphaFoldDB" id="A0A0V0J504"/>
<keyword evidence="9" id="KW-0460">Magnesium</keyword>
<comment type="catalytic activity">
    <reaction evidence="12">
        <text>(6S)-5,6,7,8-tetrahydrofolyl-(gamma-L-Glu)(n) + L-glutamate + ATP = (6S)-5,6,7,8-tetrahydrofolyl-(gamma-L-Glu)(n+1) + ADP + phosphate + H(+)</text>
        <dbReference type="Rhea" id="RHEA:10580"/>
        <dbReference type="Rhea" id="RHEA-COMP:14738"/>
        <dbReference type="Rhea" id="RHEA-COMP:14740"/>
        <dbReference type="ChEBI" id="CHEBI:15378"/>
        <dbReference type="ChEBI" id="CHEBI:29985"/>
        <dbReference type="ChEBI" id="CHEBI:30616"/>
        <dbReference type="ChEBI" id="CHEBI:43474"/>
        <dbReference type="ChEBI" id="CHEBI:141005"/>
        <dbReference type="ChEBI" id="CHEBI:456216"/>
        <dbReference type="EC" id="6.3.2.17"/>
    </reaction>
</comment>
<dbReference type="NCBIfam" id="TIGR01499">
    <property type="entry name" value="folC"/>
    <property type="match status" value="1"/>
</dbReference>
<dbReference type="InterPro" id="IPR036565">
    <property type="entry name" value="Mur-like_cat_sf"/>
</dbReference>
<protein>
    <recommendedName>
        <fullName evidence="3">tetrahydrofolate synthase</fullName>
        <ecNumber evidence="3">6.3.2.17</ecNumber>
    </recommendedName>
    <alternativeName>
        <fullName evidence="11">Folylpoly-gamma-glutamate synthetase</fullName>
    </alternativeName>
    <alternativeName>
        <fullName evidence="10">Tetrahydrofolylpolyglutamate synthase</fullName>
    </alternativeName>
</protein>
<name>A0A0V0J504_SCHSO</name>
<dbReference type="GO" id="GO:0005739">
    <property type="term" value="C:mitochondrion"/>
    <property type="evidence" value="ECO:0007669"/>
    <property type="project" value="TreeGrafter"/>
</dbReference>
<dbReference type="PANTHER" id="PTHR11136:SF5">
    <property type="entry name" value="FOLYLPOLYGLUTAMATE SYNTHASE, MITOCHONDRIAL"/>
    <property type="match status" value="1"/>
</dbReference>
<reference evidence="13" key="1">
    <citation type="submission" date="2016-01" db="EMBL/GenBank/DDBJ databases">
        <title>Reference transcriptome for the parasite Schistocephalus solidus: insights into the molecular evolution of parasitism.</title>
        <authorList>
            <person name="Hebert F.O."/>
            <person name="Grambauer S."/>
            <person name="Barber I."/>
            <person name="Landry C.R."/>
            <person name="Aubin-Horth N."/>
        </authorList>
    </citation>
    <scope>NUCLEOTIDE SEQUENCE</scope>
</reference>
<dbReference type="UniPathway" id="UPA00850"/>
<dbReference type="PROSITE" id="PS01012">
    <property type="entry name" value="FOLYLPOLYGLU_SYNT_2"/>
    <property type="match status" value="1"/>
</dbReference>
<dbReference type="GO" id="GO:0004326">
    <property type="term" value="F:tetrahydrofolylpolyglutamate synthase activity"/>
    <property type="evidence" value="ECO:0007669"/>
    <property type="project" value="UniProtKB-EC"/>
</dbReference>
<organism evidence="13">
    <name type="scientific">Schistocephalus solidus</name>
    <name type="common">Tapeworm</name>
    <dbReference type="NCBI Taxonomy" id="70667"/>
    <lineage>
        <taxon>Eukaryota</taxon>
        <taxon>Metazoa</taxon>
        <taxon>Spiralia</taxon>
        <taxon>Lophotrochozoa</taxon>
        <taxon>Platyhelminthes</taxon>
        <taxon>Cestoda</taxon>
        <taxon>Eucestoda</taxon>
        <taxon>Diphyllobothriidea</taxon>
        <taxon>Diphyllobothriidae</taxon>
        <taxon>Schistocephalus</taxon>
    </lineage>
</organism>
<sequence length="532" mass="58965">MHLHEVNYCTSRSTYESVLVELNRTIYRTQELGPERVPAKRRRANLISKRFLDLCGISPSCIRKLNVIHVAGSKGKGSTCALIESILREKGLRTGSLNSPHLIDVEERIRLNGRPLHRDVFTSRFWELHDVISGGIEMDDGERILPTYLVYLTTLAFKTFVEEQVDVAVIEVGLGGRFDHTNLVEDPAVTVVTGIHLEHTERLGNTIEEIAWNKAGIFKPGVPAVIAHNIAAGAMRVFEHEAELVKCPLFVAPSLHELRSWTANDPKVLSQLDACIKDLPVSRSTEINAPLALAAVYLWSSRSAVCRENIDFKPLVFDGLSGLQPPLSFGLDAKQLQGLSSARWPGRFERIELGAGLTIFLDCAHTNESVQFAAEWFQRESVATTAEKASSVFRILLFTVLGNRDPLPMLTSLQPLQFDCVFFVGLSDGPLVRLPSKASQAERCLSAWRSLTTDALQTPPAPAHILENSAALLRDLKKWRSKNGDVPALLAYFGSEKVLSKGTTVQVLGTGSVYLVGDILKNLRPEYEIRWT</sequence>
<dbReference type="GO" id="GO:0005524">
    <property type="term" value="F:ATP binding"/>
    <property type="evidence" value="ECO:0007669"/>
    <property type="project" value="UniProtKB-KW"/>
</dbReference>
<dbReference type="SUPFAM" id="SSF53244">
    <property type="entry name" value="MurD-like peptide ligases, peptide-binding domain"/>
    <property type="match status" value="1"/>
</dbReference>
<evidence type="ECO:0000256" key="7">
    <source>
        <dbReference type="ARBA" id="ARBA00022741"/>
    </source>
</evidence>
<evidence type="ECO:0000256" key="8">
    <source>
        <dbReference type="ARBA" id="ARBA00022840"/>
    </source>
</evidence>
<evidence type="ECO:0000256" key="12">
    <source>
        <dbReference type="ARBA" id="ARBA00047493"/>
    </source>
</evidence>
<evidence type="ECO:0000256" key="6">
    <source>
        <dbReference type="ARBA" id="ARBA00022723"/>
    </source>
</evidence>
<keyword evidence="6" id="KW-0479">Metal-binding</keyword>
<dbReference type="Gene3D" id="3.40.1190.10">
    <property type="entry name" value="Mur-like, catalytic domain"/>
    <property type="match status" value="1"/>
</dbReference>
<dbReference type="GO" id="GO:0005829">
    <property type="term" value="C:cytosol"/>
    <property type="evidence" value="ECO:0007669"/>
    <property type="project" value="TreeGrafter"/>
</dbReference>
<dbReference type="EMBL" id="GEEE01002464">
    <property type="protein sequence ID" value="JAP60761.1"/>
    <property type="molecule type" value="Transcribed_RNA"/>
</dbReference>
<keyword evidence="8" id="KW-0067">ATP-binding</keyword>
<gene>
    <name evidence="13" type="primary">FOLC</name>
    <name evidence="13" type="ORF">TR119967</name>
</gene>
<dbReference type="EC" id="6.3.2.17" evidence="3"/>
<dbReference type="GO" id="GO:0006730">
    <property type="term" value="P:one-carbon metabolic process"/>
    <property type="evidence" value="ECO:0007669"/>
    <property type="project" value="UniProtKB-KW"/>
</dbReference>
<comment type="pathway">
    <text evidence="1">Cofactor biosynthesis; tetrahydrofolylpolyglutamate biosynthesis.</text>
</comment>
<dbReference type="InterPro" id="IPR036615">
    <property type="entry name" value="Mur_ligase_C_dom_sf"/>
</dbReference>
<evidence type="ECO:0000256" key="1">
    <source>
        <dbReference type="ARBA" id="ARBA00005150"/>
    </source>
</evidence>
<evidence type="ECO:0000256" key="2">
    <source>
        <dbReference type="ARBA" id="ARBA00008276"/>
    </source>
</evidence>
<keyword evidence="4" id="KW-0554">One-carbon metabolism</keyword>
<dbReference type="GO" id="GO:0046872">
    <property type="term" value="F:metal ion binding"/>
    <property type="evidence" value="ECO:0007669"/>
    <property type="project" value="UniProtKB-KW"/>
</dbReference>
<dbReference type="SUPFAM" id="SSF53623">
    <property type="entry name" value="MurD-like peptide ligases, catalytic domain"/>
    <property type="match status" value="1"/>
</dbReference>
<evidence type="ECO:0000256" key="5">
    <source>
        <dbReference type="ARBA" id="ARBA00022598"/>
    </source>
</evidence>
<dbReference type="PANTHER" id="PTHR11136">
    <property type="entry name" value="FOLYLPOLYGLUTAMATE SYNTHASE-RELATED"/>
    <property type="match status" value="1"/>
</dbReference>
<dbReference type="Gene3D" id="3.90.190.20">
    <property type="entry name" value="Mur ligase, C-terminal domain"/>
    <property type="match status" value="1"/>
</dbReference>
<evidence type="ECO:0000256" key="4">
    <source>
        <dbReference type="ARBA" id="ARBA00022563"/>
    </source>
</evidence>
<comment type="similarity">
    <text evidence="2">Belongs to the folylpolyglutamate synthase family.</text>
</comment>
<keyword evidence="7" id="KW-0547">Nucleotide-binding</keyword>